<proteinExistence type="predicted"/>
<organism evidence="1 2">
    <name type="scientific">Desulfomicrobium norvegicum (strain DSM 1741 / NCIMB 8310)</name>
    <name type="common">Desulfovibrio baculatus (strain Norway 4)</name>
    <name type="synonym">Desulfovibrio desulfuricans (strain Norway 4)</name>
    <dbReference type="NCBI Taxonomy" id="52561"/>
    <lineage>
        <taxon>Bacteria</taxon>
        <taxon>Pseudomonadati</taxon>
        <taxon>Thermodesulfobacteriota</taxon>
        <taxon>Desulfovibrionia</taxon>
        <taxon>Desulfovibrionales</taxon>
        <taxon>Desulfomicrobiaceae</taxon>
        <taxon>Desulfomicrobium</taxon>
    </lineage>
</organism>
<dbReference type="GO" id="GO:0016740">
    <property type="term" value="F:transferase activity"/>
    <property type="evidence" value="ECO:0007669"/>
    <property type="project" value="UniProtKB-KW"/>
</dbReference>
<accession>A0A8G2BZU2</accession>
<keyword evidence="1" id="KW-0808">Transferase</keyword>
<dbReference type="OrthoDB" id="9816564at2"/>
<evidence type="ECO:0000313" key="2">
    <source>
        <dbReference type="Proteomes" id="UP000199581"/>
    </source>
</evidence>
<comment type="caution">
    <text evidence="1">The sequence shown here is derived from an EMBL/GenBank/DDBJ whole genome shotgun (WGS) entry which is preliminary data.</text>
</comment>
<reference evidence="1 2" key="1">
    <citation type="submission" date="2016-10" db="EMBL/GenBank/DDBJ databases">
        <authorList>
            <person name="Varghese N."/>
            <person name="Submissions S."/>
        </authorList>
    </citation>
    <scope>NUCLEOTIDE SEQUENCE [LARGE SCALE GENOMIC DNA]</scope>
    <source>
        <strain evidence="1 2">DSM 1741</strain>
    </source>
</reference>
<dbReference type="Pfam" id="PF13692">
    <property type="entry name" value="Glyco_trans_1_4"/>
    <property type="match status" value="1"/>
</dbReference>
<gene>
    <name evidence="1" type="ORF">SAMN05421830_101344</name>
</gene>
<dbReference type="SUPFAM" id="SSF53756">
    <property type="entry name" value="UDP-Glycosyltransferase/glycogen phosphorylase"/>
    <property type="match status" value="1"/>
</dbReference>
<keyword evidence="2" id="KW-1185">Reference proteome</keyword>
<evidence type="ECO:0000313" key="1">
    <source>
        <dbReference type="EMBL" id="SFL28334.1"/>
    </source>
</evidence>
<dbReference type="AlphaFoldDB" id="A0A8G2BZU2"/>
<sequence length="392" mass="44825">MIKGRNFLVFSDDWGRHPFSCQHIMQHFLPHNRVLWVNTIGLRLPRLSLYDVKRAAGKIASWTSNPPQEALPDNLRIISPVMIPFNNVSSVRNFNRWNVVRTVRKYMDEWDIRNPIFLATVPNASEYIGYFDECIVSYYCVDDFTIWPGMNLPGLVMEFEKKLLEKADIVMAVSDELYSAKKSVNKSTFLLTHGVDVDHFSTATVTQNRLLSLADIQGPIIGFYGLIDSHLDVEIIRMLLDWRVDWTVVLIGTKRIDLGTLESRPNFRWLPAVPYEQLPRYSSVFDVAIIPYVVNQHTNTANPLKLREYLATGKPIVTTAMAEVFRFKEHLRIAAKPEDFASEVDKALSDVVDLETRRECLKGDAWTDKAQMVSDWIEETLSAKSQAAAGVK</sequence>
<name>A0A8G2BZU2_DESNO</name>
<dbReference type="Gene3D" id="3.40.50.2000">
    <property type="entry name" value="Glycogen Phosphorylase B"/>
    <property type="match status" value="1"/>
</dbReference>
<dbReference type="Proteomes" id="UP000199581">
    <property type="component" value="Unassembled WGS sequence"/>
</dbReference>
<protein>
    <submittedName>
        <fullName evidence="1">Glycosyltransferase involved in cell wall bisynthesis</fullName>
    </submittedName>
</protein>
<dbReference type="EMBL" id="FOTO01000001">
    <property type="protein sequence ID" value="SFL28334.1"/>
    <property type="molecule type" value="Genomic_DNA"/>
</dbReference>
<dbReference type="RefSeq" id="WP_092188631.1">
    <property type="nucleotide sequence ID" value="NZ_FOTO01000001.1"/>
</dbReference>